<dbReference type="FunFam" id="3.40.50.12090:FF:000001">
    <property type="entry name" value="Cell surface protein"/>
    <property type="match status" value="1"/>
</dbReference>
<dbReference type="Pfam" id="PF04122">
    <property type="entry name" value="CW_binding_2"/>
    <property type="match status" value="3"/>
</dbReference>
<keyword evidence="1" id="KW-0732">Signal</keyword>
<gene>
    <name evidence="3" type="ORF">FZC74_06880</name>
</gene>
<dbReference type="EMBL" id="VTEU01000002">
    <property type="protein sequence ID" value="TYS59874.1"/>
    <property type="molecule type" value="Genomic_DNA"/>
</dbReference>
<dbReference type="GO" id="GO:0016787">
    <property type="term" value="F:hydrolase activity"/>
    <property type="evidence" value="ECO:0007669"/>
    <property type="project" value="InterPro"/>
</dbReference>
<proteinExistence type="predicted"/>
<dbReference type="Gene3D" id="2.60.120.260">
    <property type="entry name" value="Galactose-binding domain-like"/>
    <property type="match status" value="1"/>
</dbReference>
<dbReference type="SUPFAM" id="SSF56300">
    <property type="entry name" value="Metallo-dependent phosphatases"/>
    <property type="match status" value="1"/>
</dbReference>
<evidence type="ECO:0000313" key="3">
    <source>
        <dbReference type="EMBL" id="TYS59874.1"/>
    </source>
</evidence>
<dbReference type="InterPro" id="IPR007253">
    <property type="entry name" value="Cell_wall-bd_2"/>
</dbReference>
<dbReference type="InterPro" id="IPR004843">
    <property type="entry name" value="Calcineurin-like_PHP"/>
</dbReference>
<accession>A0AA94WSG3</accession>
<protein>
    <recommendedName>
        <fullName evidence="2">Calcineurin-like phosphoesterase domain-containing protein</fullName>
    </recommendedName>
</protein>
<organism evidence="3 4">
    <name type="scientific">Sutcliffiella horikoshii</name>
    <dbReference type="NCBI Taxonomy" id="79883"/>
    <lineage>
        <taxon>Bacteria</taxon>
        <taxon>Bacillati</taxon>
        <taxon>Bacillota</taxon>
        <taxon>Bacilli</taxon>
        <taxon>Bacillales</taxon>
        <taxon>Bacillaceae</taxon>
        <taxon>Sutcliffiella</taxon>
    </lineage>
</organism>
<feature type="chain" id="PRO_5041692623" description="Calcineurin-like phosphoesterase domain-containing protein" evidence="1">
    <location>
        <begin position="28"/>
        <end position="1038"/>
    </location>
</feature>
<dbReference type="InterPro" id="IPR051922">
    <property type="entry name" value="Bact_Sporulation_Assoc"/>
</dbReference>
<dbReference type="AlphaFoldDB" id="A0AA94WSG3"/>
<dbReference type="Pfam" id="PF00149">
    <property type="entry name" value="Metallophos"/>
    <property type="match status" value="1"/>
</dbReference>
<evidence type="ECO:0000259" key="2">
    <source>
        <dbReference type="Pfam" id="PF00149"/>
    </source>
</evidence>
<dbReference type="InterPro" id="IPR029052">
    <property type="entry name" value="Metallo-depent_PP-like"/>
</dbReference>
<dbReference type="RefSeq" id="WP_148965355.1">
    <property type="nucleotide sequence ID" value="NZ_VTEU01000002.1"/>
</dbReference>
<dbReference type="Proteomes" id="UP000323393">
    <property type="component" value="Unassembled WGS sequence"/>
</dbReference>
<dbReference type="PANTHER" id="PTHR30032:SF1">
    <property type="entry name" value="N-ACETYLMURAMOYL-L-ALANINE AMIDASE LYTC"/>
    <property type="match status" value="1"/>
</dbReference>
<comment type="caution">
    <text evidence="3">The sequence shown here is derived from an EMBL/GenBank/DDBJ whole genome shotgun (WGS) entry which is preliminary data.</text>
</comment>
<evidence type="ECO:0000256" key="1">
    <source>
        <dbReference type="SAM" id="SignalP"/>
    </source>
</evidence>
<feature type="signal peptide" evidence="1">
    <location>
        <begin position="1"/>
        <end position="27"/>
    </location>
</feature>
<evidence type="ECO:0000313" key="4">
    <source>
        <dbReference type="Proteomes" id="UP000323393"/>
    </source>
</evidence>
<dbReference type="Gene3D" id="3.40.50.12090">
    <property type="match status" value="2"/>
</dbReference>
<dbReference type="PANTHER" id="PTHR30032">
    <property type="entry name" value="N-ACETYLMURAMOYL-L-ALANINE AMIDASE-RELATED"/>
    <property type="match status" value="1"/>
</dbReference>
<feature type="domain" description="Calcineurin-like phosphoesterase" evidence="2">
    <location>
        <begin position="38"/>
        <end position="239"/>
    </location>
</feature>
<dbReference type="Gene3D" id="3.60.21.10">
    <property type="match status" value="1"/>
</dbReference>
<reference evidence="3 4" key="1">
    <citation type="submission" date="2019-08" db="EMBL/GenBank/DDBJ databases">
        <title>Bacillus genomes from the desert of Cuatro Cienegas, Coahuila.</title>
        <authorList>
            <person name="Olmedo-Alvarez G."/>
        </authorList>
    </citation>
    <scope>NUCLEOTIDE SEQUENCE [LARGE SCALE GENOMIC DNA]</scope>
    <source>
        <strain evidence="3 4">CH88_3T</strain>
    </source>
</reference>
<name>A0AA94WSG3_9BACI</name>
<sequence length="1038" mass="115277">MKTRFLSFGLVVLLLVSSILQVPIVQAEGSLEDDGKFKIVILPDTQVYSNHFPEIYDAQTEWLANHYQEEDIQFVMHVGDLVDGNEQRQWDNADRSMKMMDDANVPYGVTIGNHDMGGNGANYVKYFGKSRMEDKPGYLAHSENELNSAYTFAAEGREFLVLFLNIDATDEDLAWGQSILDAHQDKPTLMITHTLIQPDGAQANVPYVRKTDGNSPQYIFDEFIAKNNQIFMTANGHDHGAFNITRTNNEGLEVNQYLVDYQGGTKGGNGYLRMIEFDLNNDTLSHTTYSPYTDDFMTDRYNAFTETFEFERRFNNESSTFSPGDIITPIVAGFSSYEERWGERLPSQLTDGSGIKGYEGQTEVNQNSIHNSNSFKSAKDGMWNSQYLGVKQNGNLEGDKTNVKPLEERGEYLIFDLGQRVNIKNALIWQYGEGSLDAELEKMGAKGIDVYVSSDMTITDASFTKLTSIELDKHEAGQPLAAQIKAINASNTKFIKFVFTSNHGDIRSVGLSEVRFSVDGNDLVQKPLDIQPEMQVKPAEHVVGTGEEFTIAKTDSATPDGWANYIGQSITPYQQGIEGTGTINENAEYALLKGFTVFIFNPNRIPEHLDAYKPSDAPGDSDTLRDKKYEFTTTSNEAYSFDSLPLSRAHYSEEKSEPYQINSTRTGMKATYVFEEPLKVKMDEEVMLVFNKSTGLRYWQSSHYDGGSSLFTNGPSESENYRLLPFKTDIDFIATLENAVVKEEVTERVRGDNRYETAVAISEKGWADGADTVVLVRGDAFPDALVGTPLAKKLDAPILLTRNNKIEDKTLAEIERLGASTVVILGGEAAISSDVFKTLEKKGLTVERISGKSRYDTAVKVAEQVGDQKSRAFLVDGKNFADALSIASYAAKHGYPIFMTRQDSLSSETYRAIKGYREVVVLGGESAVSSNVFSQLPNKQKTRIGGENRYDTAAEIAEYFGLDNNHLVVATGYDFADALSGSAYAVKTDSLLVLTRKDTLPEETASIIQDREFKTSTILGGTEAVSDEVKAMLESLIK</sequence>